<dbReference type="Pfam" id="PF00078">
    <property type="entry name" value="RVT_1"/>
    <property type="match status" value="1"/>
</dbReference>
<dbReference type="EMBL" id="GL379857">
    <property type="protein sequence ID" value="EGT56837.1"/>
    <property type="molecule type" value="Genomic_DNA"/>
</dbReference>
<dbReference type="InterPro" id="IPR043128">
    <property type="entry name" value="Rev_trsase/Diguanyl_cyclase"/>
</dbReference>
<dbReference type="STRING" id="135651.G0NBC1"/>
<dbReference type="PROSITE" id="PS50878">
    <property type="entry name" value="RT_POL"/>
    <property type="match status" value="1"/>
</dbReference>
<dbReference type="Gene3D" id="3.10.20.370">
    <property type="match status" value="1"/>
</dbReference>
<dbReference type="GO" id="GO:0015074">
    <property type="term" value="P:DNA integration"/>
    <property type="evidence" value="ECO:0007669"/>
    <property type="project" value="InterPro"/>
</dbReference>
<evidence type="ECO:0000256" key="2">
    <source>
        <dbReference type="ARBA" id="ARBA00022679"/>
    </source>
</evidence>
<feature type="compositionally biased region" description="Basic and acidic residues" evidence="9">
    <location>
        <begin position="27"/>
        <end position="43"/>
    </location>
</feature>
<dbReference type="Pfam" id="PF17921">
    <property type="entry name" value="Integrase_H2C2"/>
    <property type="match status" value="1"/>
</dbReference>
<proteinExistence type="predicted"/>
<evidence type="ECO:0000313" key="12">
    <source>
        <dbReference type="EMBL" id="EGT56837.1"/>
    </source>
</evidence>
<dbReference type="GO" id="GO:0042575">
    <property type="term" value="C:DNA polymerase complex"/>
    <property type="evidence" value="ECO:0007669"/>
    <property type="project" value="UniProtKB-ARBA"/>
</dbReference>
<dbReference type="GO" id="GO:0003964">
    <property type="term" value="F:RNA-directed DNA polymerase activity"/>
    <property type="evidence" value="ECO:0007669"/>
    <property type="project" value="UniProtKB-KW"/>
</dbReference>
<dbReference type="CDD" id="cd09274">
    <property type="entry name" value="RNase_HI_RT_Ty3"/>
    <property type="match status" value="1"/>
</dbReference>
<dbReference type="InterPro" id="IPR000477">
    <property type="entry name" value="RT_dom"/>
</dbReference>
<dbReference type="FunFam" id="3.30.420.10:FF:000032">
    <property type="entry name" value="Retrovirus-related Pol polyprotein from transposon 297-like Protein"/>
    <property type="match status" value="1"/>
</dbReference>
<keyword evidence="6" id="KW-0378">Hydrolase</keyword>
<dbReference type="CDD" id="cd01647">
    <property type="entry name" value="RT_LTR"/>
    <property type="match status" value="1"/>
</dbReference>
<keyword evidence="4" id="KW-0540">Nuclease</keyword>
<evidence type="ECO:0000256" key="3">
    <source>
        <dbReference type="ARBA" id="ARBA00022695"/>
    </source>
</evidence>
<dbReference type="Pfam" id="PF17917">
    <property type="entry name" value="RT_RNaseH"/>
    <property type="match status" value="1"/>
</dbReference>
<evidence type="ECO:0000256" key="7">
    <source>
        <dbReference type="ARBA" id="ARBA00022918"/>
    </source>
</evidence>
<dbReference type="Gene3D" id="3.10.10.10">
    <property type="entry name" value="HIV Type 1 Reverse Transcriptase, subunit A, domain 1"/>
    <property type="match status" value="1"/>
</dbReference>
<dbReference type="InParanoid" id="G0NBC1"/>
<evidence type="ECO:0000313" key="13">
    <source>
        <dbReference type="Proteomes" id="UP000008068"/>
    </source>
</evidence>
<feature type="domain" description="Integrase catalytic" evidence="11">
    <location>
        <begin position="1120"/>
        <end position="1277"/>
    </location>
</feature>
<feature type="compositionally biased region" description="Basic and acidic residues" evidence="9">
    <location>
        <begin position="1"/>
        <end position="15"/>
    </location>
</feature>
<dbReference type="InterPro" id="IPR050951">
    <property type="entry name" value="Retrovirus_Pol_polyprotein"/>
</dbReference>
<dbReference type="EC" id="2.7.7.49" evidence="1"/>
<dbReference type="OrthoDB" id="5868531at2759"/>
<feature type="region of interest" description="Disordered" evidence="9">
    <location>
        <begin position="184"/>
        <end position="226"/>
    </location>
</feature>
<keyword evidence="3" id="KW-0548">Nucleotidyltransferase</keyword>
<dbReference type="FunFam" id="3.30.70.270:FF:000020">
    <property type="entry name" value="Transposon Tf2-6 polyprotein-like Protein"/>
    <property type="match status" value="1"/>
</dbReference>
<evidence type="ECO:0000256" key="8">
    <source>
        <dbReference type="SAM" id="Coils"/>
    </source>
</evidence>
<accession>G0NBC1</accession>
<dbReference type="SUPFAM" id="SSF53098">
    <property type="entry name" value="Ribonuclease H-like"/>
    <property type="match status" value="1"/>
</dbReference>
<dbReference type="Pfam" id="PF00665">
    <property type="entry name" value="rve"/>
    <property type="match status" value="1"/>
</dbReference>
<evidence type="ECO:0000259" key="10">
    <source>
        <dbReference type="PROSITE" id="PS50878"/>
    </source>
</evidence>
<dbReference type="HOGENOM" id="CLU_253312_0_0_1"/>
<keyword evidence="8" id="KW-0175">Coiled coil</keyword>
<evidence type="ECO:0000256" key="5">
    <source>
        <dbReference type="ARBA" id="ARBA00022759"/>
    </source>
</evidence>
<feature type="coiled-coil region" evidence="8">
    <location>
        <begin position="388"/>
        <end position="424"/>
    </location>
</feature>
<keyword evidence="2" id="KW-0808">Transferase</keyword>
<dbReference type="GO" id="GO:0004519">
    <property type="term" value="F:endonuclease activity"/>
    <property type="evidence" value="ECO:0007669"/>
    <property type="project" value="UniProtKB-KW"/>
</dbReference>
<feature type="compositionally biased region" description="Low complexity" evidence="9">
    <location>
        <begin position="507"/>
        <end position="518"/>
    </location>
</feature>
<name>G0NBC1_CAEBE</name>
<organism evidence="13">
    <name type="scientific">Caenorhabditis brenneri</name>
    <name type="common">Nematode worm</name>
    <dbReference type="NCBI Taxonomy" id="135651"/>
    <lineage>
        <taxon>Eukaryota</taxon>
        <taxon>Metazoa</taxon>
        <taxon>Ecdysozoa</taxon>
        <taxon>Nematoda</taxon>
        <taxon>Chromadorea</taxon>
        <taxon>Rhabditida</taxon>
        <taxon>Rhabditina</taxon>
        <taxon>Rhabditomorpha</taxon>
        <taxon>Rhabditoidea</taxon>
        <taxon>Rhabditidae</taxon>
        <taxon>Peloderinae</taxon>
        <taxon>Caenorhabditis</taxon>
    </lineage>
</organism>
<dbReference type="eggNOG" id="KOG0017">
    <property type="taxonomic scope" value="Eukaryota"/>
</dbReference>
<feature type="domain" description="Reverse transcriptase" evidence="10">
    <location>
        <begin position="576"/>
        <end position="755"/>
    </location>
</feature>
<dbReference type="PANTHER" id="PTHR37984">
    <property type="entry name" value="PROTEIN CBG26694"/>
    <property type="match status" value="1"/>
</dbReference>
<evidence type="ECO:0000256" key="9">
    <source>
        <dbReference type="SAM" id="MobiDB-lite"/>
    </source>
</evidence>
<dbReference type="InterPro" id="IPR041373">
    <property type="entry name" value="RT_RNaseH"/>
</dbReference>
<sequence length="1417" mass="160549">MHAEREAPEKKEWATARHPKITACGEAKIEKREKEKVNPDREALKKKKNKRPLPPPSDRVLRSQAKQVHPRTSSPENGNRPPPLGDGLNDSENSLSDIEPDDTVRPRPPSPLIQTEEKQESLSDPEPEDLEPPNLTPRREEQLRDLLEDLVITKGISAREKQTFHQALRNDKKFRKELEASLESASYHSFSPTSSAKKEKSSSPETAARNSKKKEQQGGTMFKGRPTWKDQADQMRLLDARITKFNDGRSSDIKEWLETFSKVLYRCHIPSDEARVLIPFYLTGPALHKYNRLNEGLMKDWKSTAELLIKAHDCPADKEIALQELTTITQGKKSLTAFGQRVRILGNYVYDDLPDESKEKLMATHFLSGTSKKVKTRLRQLQVIPKTLAGMQAEAEKIERLLQIEEEEEEEDGILAAVNQLRLQPNVQPQPSNQQTGQNHFGFNPKTPQDYMSLAKLMSRFAAHQNPINKRGRGGFSGFQSTRGQFQPNQNSGNTGNFSGQGGNFPGRGQNRPGRGNFMNQPTRGQSGPDGVLGEYRGHIKHRVDMTDETKIPQGKIYRIPLEKRKEVEKQIEEMLKQRIIQRSDSPFCAPIVLVRKADQKSWRFTVDFRALNAVTTPVQSVIPNIHEILDLCAEQAFYTSLDFQQGFHQIPVEPAHCARTAFACHLGTFEYLRMPMGLKGSPGTFQRVMNDLIKDMKARVFVYIDDMIITSPDATQHLKDIHEVLTKIEIIGMKLKAEKSQFALSQLRFLGFIVSDAGILTDPEKTKAVDDYPQPRTVKEVRAFIGLASFYRRFIENFSKIAAPILELTKKDKEFIWSDECEQAFKQLKSAITKNPILVAPKLGRPFTIEVDSSGKGVGAVLLQAQDVDGKDRRVIAFASRVYTGAEKNYPAIELEALGLTYAVQQFRPYIDGAKTEIITDHAPLKALLHRKDLVGRLAKYQIILQEYDITISYRPGKQNVVCDTLSRYHPSKKMTEEKMDTKPEEQSIFALSPSPLIDLNRIKHEQESDKKILEAINQARKFKIQSEILFEKGPENQWIMRLPQDSKYGREIVKMTHSSIFESAHLGRDKTEQRVRSVAIWPGMSKDIREVVENCLTCQKNKDSVKTRIKATLGKFPEVSEPFERVHADYVGPLPETARGNIYVAVFVCSFSKFIIAEPVPDQTADTLCRIFKDRVVARFGVPKLLVTDRGTNFMSNKFEELLTSINCDHKASTAYHHEANGQVERANQTIEGMLRQIKDSTEWDNELQLLVLAYNNAVNATTGLTPHRVIHGKDARSPLKNSVPVDSDTEITPEMHATEVEKAQSKLHQKCAEKIREKTKKQQEFHDSQNGINDVAIKIGDKVLIRKGKYNKITPQFLGPFDVIAVENPNITVKVPAIGTRSQKERTRTVHKNTCKLVREEDPNSHSTPTMSDE</sequence>
<protein>
    <recommendedName>
        <fullName evidence="1">RNA-directed DNA polymerase</fullName>
        <ecNumber evidence="1">2.7.7.49</ecNumber>
    </recommendedName>
</protein>
<evidence type="ECO:0000256" key="6">
    <source>
        <dbReference type="ARBA" id="ARBA00022801"/>
    </source>
</evidence>
<dbReference type="InterPro" id="IPR043502">
    <property type="entry name" value="DNA/RNA_pol_sf"/>
</dbReference>
<gene>
    <name evidence="12" type="ORF">CAEBREN_06252</name>
</gene>
<evidence type="ECO:0000256" key="4">
    <source>
        <dbReference type="ARBA" id="ARBA00022722"/>
    </source>
</evidence>
<keyword evidence="7" id="KW-0695">RNA-directed DNA polymerase</keyword>
<dbReference type="Proteomes" id="UP000008068">
    <property type="component" value="Unassembled WGS sequence"/>
</dbReference>
<evidence type="ECO:0000259" key="11">
    <source>
        <dbReference type="PROSITE" id="PS50994"/>
    </source>
</evidence>
<feature type="region of interest" description="Disordered" evidence="9">
    <location>
        <begin position="1"/>
        <end position="142"/>
    </location>
</feature>
<keyword evidence="13" id="KW-1185">Reference proteome</keyword>
<feature type="compositionally biased region" description="Polar residues" evidence="9">
    <location>
        <begin position="64"/>
        <end position="77"/>
    </location>
</feature>
<dbReference type="InterPro" id="IPR001584">
    <property type="entry name" value="Integrase_cat-core"/>
</dbReference>
<dbReference type="OMA" id="MHATEVE"/>
<feature type="region of interest" description="Disordered" evidence="9">
    <location>
        <begin position="479"/>
        <end position="530"/>
    </location>
</feature>
<dbReference type="GO" id="GO:0016787">
    <property type="term" value="F:hydrolase activity"/>
    <property type="evidence" value="ECO:0007669"/>
    <property type="project" value="UniProtKB-KW"/>
</dbReference>
<dbReference type="GO" id="GO:0003676">
    <property type="term" value="F:nucleic acid binding"/>
    <property type="evidence" value="ECO:0007669"/>
    <property type="project" value="InterPro"/>
</dbReference>
<reference evidence="13" key="1">
    <citation type="submission" date="2011-07" db="EMBL/GenBank/DDBJ databases">
        <authorList>
            <consortium name="Caenorhabditis brenneri Sequencing and Analysis Consortium"/>
            <person name="Wilson R.K."/>
        </authorList>
    </citation>
    <scope>NUCLEOTIDE SEQUENCE [LARGE SCALE GENOMIC DNA]</scope>
    <source>
        <strain evidence="13">PB2801</strain>
    </source>
</reference>
<evidence type="ECO:0000256" key="1">
    <source>
        <dbReference type="ARBA" id="ARBA00012493"/>
    </source>
</evidence>
<dbReference type="PROSITE" id="PS50994">
    <property type="entry name" value="INTEGRASE"/>
    <property type="match status" value="1"/>
</dbReference>
<dbReference type="InterPro" id="IPR012337">
    <property type="entry name" value="RNaseH-like_sf"/>
</dbReference>
<dbReference type="InterPro" id="IPR036397">
    <property type="entry name" value="RNaseH_sf"/>
</dbReference>
<dbReference type="InterPro" id="IPR041588">
    <property type="entry name" value="Integrase_H2C2"/>
</dbReference>
<feature type="compositionally biased region" description="Polar residues" evidence="9">
    <location>
        <begin position="479"/>
        <end position="498"/>
    </location>
</feature>
<dbReference type="Gene3D" id="3.30.70.270">
    <property type="match status" value="2"/>
</dbReference>
<dbReference type="PANTHER" id="PTHR37984:SF5">
    <property type="entry name" value="PROTEIN NYNRIN-LIKE"/>
    <property type="match status" value="1"/>
</dbReference>
<dbReference type="SUPFAM" id="SSF56672">
    <property type="entry name" value="DNA/RNA polymerases"/>
    <property type="match status" value="1"/>
</dbReference>
<dbReference type="FunFam" id="3.10.20.370:FF:000001">
    <property type="entry name" value="Retrovirus-related Pol polyprotein from transposon 17.6-like protein"/>
    <property type="match status" value="1"/>
</dbReference>
<dbReference type="Gene3D" id="1.10.340.70">
    <property type="match status" value="1"/>
</dbReference>
<keyword evidence="5" id="KW-0255">Endonuclease</keyword>
<dbReference type="Gene3D" id="3.30.420.10">
    <property type="entry name" value="Ribonuclease H-like superfamily/Ribonuclease H"/>
    <property type="match status" value="1"/>
</dbReference>